<dbReference type="AlphaFoldDB" id="A0A2T0R7D6"/>
<dbReference type="PANTHER" id="PTHR48083">
    <property type="entry name" value="MEDIUM-CHAIN SPECIFIC ACYL-COA DEHYDROGENASE, MITOCHONDRIAL-RELATED"/>
    <property type="match status" value="1"/>
</dbReference>
<name>A0A2T0R7D6_9ACTN</name>
<protein>
    <submittedName>
        <fullName evidence="5">Alkylation response protein AidB-like acyl-CoA dehydrogenase</fullName>
    </submittedName>
</protein>
<dbReference type="InterPro" id="IPR046373">
    <property type="entry name" value="Acyl-CoA_Oxase/DH_mid-dom_sf"/>
</dbReference>
<evidence type="ECO:0000313" key="6">
    <source>
        <dbReference type="Proteomes" id="UP000238083"/>
    </source>
</evidence>
<organism evidence="5 6">
    <name type="scientific">Kineococcus rhizosphaerae</name>
    <dbReference type="NCBI Taxonomy" id="559628"/>
    <lineage>
        <taxon>Bacteria</taxon>
        <taxon>Bacillati</taxon>
        <taxon>Actinomycetota</taxon>
        <taxon>Actinomycetes</taxon>
        <taxon>Kineosporiales</taxon>
        <taxon>Kineosporiaceae</taxon>
        <taxon>Kineococcus</taxon>
    </lineage>
</organism>
<dbReference type="Pfam" id="PF02771">
    <property type="entry name" value="Acyl-CoA_dh_N"/>
    <property type="match status" value="1"/>
</dbReference>
<dbReference type="Gene3D" id="1.10.540.10">
    <property type="entry name" value="Acyl-CoA dehydrogenase/oxidase, N-terminal domain"/>
    <property type="match status" value="1"/>
</dbReference>
<feature type="domain" description="Acyl-CoA dehydrogenase C-terminal" evidence="4">
    <location>
        <begin position="241"/>
        <end position="373"/>
    </location>
</feature>
<feature type="domain" description="Acyl-CoA dehydrogenase/oxidase N-terminal" evidence="3">
    <location>
        <begin position="27"/>
        <end position="120"/>
    </location>
</feature>
<dbReference type="InterPro" id="IPR037069">
    <property type="entry name" value="AcylCoA_DH/ox_N_sf"/>
</dbReference>
<keyword evidence="1" id="KW-0560">Oxidoreductase</keyword>
<gene>
    <name evidence="5" type="ORF">CLV37_10232</name>
</gene>
<keyword evidence="6" id="KW-1185">Reference proteome</keyword>
<dbReference type="PANTHER" id="PTHR48083:SF19">
    <property type="entry name" value="FLAVIN-DEPENDENT MONOOXYGENASE, OXYGENASE SUBUNIT HSAA"/>
    <property type="match status" value="1"/>
</dbReference>
<dbReference type="Pfam" id="PF08028">
    <property type="entry name" value="Acyl-CoA_dh_2"/>
    <property type="match status" value="1"/>
</dbReference>
<sequence>MWHRVPVPATTNDPTMDEKTFEDLLARVRAGAAQRERDRELPTALVRELAAAGFPNAHVPASAGGEGADLETLFDRLIRLARADANVAHVFRGHLAFVEKQYFEPDPAVREAWWARVLAGDLVGNAVSEASATSDLSTVLRETDAGLRLDGRKFYTTGSIYADWIDTSAAFGDVSVQVFVPTRAPGVEVVDDWKGFGQRLTGSGTTTFTDVAVEPGHVRTIDPDDDLQTYALGFFQNVLLAVVAGIGFAALDDTVEYVRGRRRIFGYAGEALPREHHLVQAEVGALSSAASAARAIVLQAARTLDAALHAHLRGDSSLLAGAQLEVYRAQQVVLPLVVDATARLFEVGGASAVDVDLGLDRHWRNARTIATHNPAIHRRRAIGDFELNGTTTRRYLPAG</sequence>
<reference evidence="5 6" key="1">
    <citation type="submission" date="2018-03" db="EMBL/GenBank/DDBJ databases">
        <title>Genomic Encyclopedia of Archaeal and Bacterial Type Strains, Phase II (KMG-II): from individual species to whole genera.</title>
        <authorList>
            <person name="Goeker M."/>
        </authorList>
    </citation>
    <scope>NUCLEOTIDE SEQUENCE [LARGE SCALE GENOMIC DNA]</scope>
    <source>
        <strain evidence="5 6">DSM 19711</strain>
    </source>
</reference>
<dbReference type="GO" id="GO:0005737">
    <property type="term" value="C:cytoplasm"/>
    <property type="evidence" value="ECO:0007669"/>
    <property type="project" value="TreeGrafter"/>
</dbReference>
<comment type="similarity">
    <text evidence="2">Belongs to the HpaH/HsaA monooxygenase family.</text>
</comment>
<dbReference type="SUPFAM" id="SSF47203">
    <property type="entry name" value="Acyl-CoA dehydrogenase C-terminal domain-like"/>
    <property type="match status" value="1"/>
</dbReference>
<dbReference type="InterPro" id="IPR013786">
    <property type="entry name" value="AcylCoA_DH/ox_N"/>
</dbReference>
<dbReference type="InterPro" id="IPR050741">
    <property type="entry name" value="Acyl-CoA_dehydrogenase"/>
</dbReference>
<dbReference type="PIRSF" id="PIRSF016578">
    <property type="entry name" value="HsaA"/>
    <property type="match status" value="1"/>
</dbReference>
<dbReference type="EMBL" id="PVZF01000002">
    <property type="protein sequence ID" value="PRY17076.1"/>
    <property type="molecule type" value="Genomic_DNA"/>
</dbReference>
<dbReference type="InterPro" id="IPR036250">
    <property type="entry name" value="AcylCo_DH-like_C"/>
</dbReference>
<dbReference type="InterPro" id="IPR013107">
    <property type="entry name" value="Acyl-CoA_DH_C"/>
</dbReference>
<comment type="caution">
    <text evidence="5">The sequence shown here is derived from an EMBL/GenBank/DDBJ whole genome shotgun (WGS) entry which is preliminary data.</text>
</comment>
<dbReference type="GO" id="GO:0050660">
    <property type="term" value="F:flavin adenine dinucleotide binding"/>
    <property type="evidence" value="ECO:0007669"/>
    <property type="project" value="InterPro"/>
</dbReference>
<dbReference type="GO" id="GO:0003995">
    <property type="term" value="F:acyl-CoA dehydrogenase activity"/>
    <property type="evidence" value="ECO:0007669"/>
    <property type="project" value="TreeGrafter"/>
</dbReference>
<evidence type="ECO:0000256" key="2">
    <source>
        <dbReference type="ARBA" id="ARBA00049661"/>
    </source>
</evidence>
<dbReference type="Gene3D" id="2.40.110.10">
    <property type="entry name" value="Butyryl-CoA Dehydrogenase, subunit A, domain 2"/>
    <property type="match status" value="1"/>
</dbReference>
<dbReference type="InterPro" id="IPR009100">
    <property type="entry name" value="AcylCoA_DH/oxidase_NM_dom_sf"/>
</dbReference>
<evidence type="ECO:0000259" key="4">
    <source>
        <dbReference type="Pfam" id="PF08028"/>
    </source>
</evidence>
<proteinExistence type="inferred from homology"/>
<evidence type="ECO:0000259" key="3">
    <source>
        <dbReference type="Pfam" id="PF02771"/>
    </source>
</evidence>
<evidence type="ECO:0000256" key="1">
    <source>
        <dbReference type="ARBA" id="ARBA00023002"/>
    </source>
</evidence>
<accession>A0A2T0R7D6</accession>
<dbReference type="SUPFAM" id="SSF56645">
    <property type="entry name" value="Acyl-CoA dehydrogenase NM domain-like"/>
    <property type="match status" value="1"/>
</dbReference>
<dbReference type="GO" id="GO:0016712">
    <property type="term" value="F:oxidoreductase activity, acting on paired donors, with incorporation or reduction of molecular oxygen, reduced flavin or flavoprotein as one donor, and incorporation of one atom of oxygen"/>
    <property type="evidence" value="ECO:0007669"/>
    <property type="project" value="TreeGrafter"/>
</dbReference>
<dbReference type="Gene3D" id="1.20.140.10">
    <property type="entry name" value="Butyryl-CoA Dehydrogenase, subunit A, domain 3"/>
    <property type="match status" value="1"/>
</dbReference>
<dbReference type="GO" id="GO:0033539">
    <property type="term" value="P:fatty acid beta-oxidation using acyl-CoA dehydrogenase"/>
    <property type="evidence" value="ECO:0007669"/>
    <property type="project" value="TreeGrafter"/>
</dbReference>
<evidence type="ECO:0000313" key="5">
    <source>
        <dbReference type="EMBL" id="PRY17076.1"/>
    </source>
</evidence>
<dbReference type="Proteomes" id="UP000238083">
    <property type="component" value="Unassembled WGS sequence"/>
</dbReference>